<dbReference type="Gene3D" id="3.40.50.1820">
    <property type="entry name" value="alpha/beta hydrolase"/>
    <property type="match status" value="1"/>
</dbReference>
<dbReference type="SUPFAM" id="SSF53474">
    <property type="entry name" value="alpha/beta-Hydrolases"/>
    <property type="match status" value="1"/>
</dbReference>
<dbReference type="AlphaFoldDB" id="A0A418X711"/>
<comment type="caution">
    <text evidence="3">The sequence shown here is derived from an EMBL/GenBank/DDBJ whole genome shotgun (WGS) entry which is preliminary data.</text>
</comment>
<keyword evidence="1" id="KW-0472">Membrane</keyword>
<keyword evidence="1" id="KW-1133">Transmembrane helix</keyword>
<keyword evidence="3" id="KW-0378">Hydrolase</keyword>
<dbReference type="PANTHER" id="PTHR47909">
    <property type="entry name" value="ALPHA/BETA-HYDROLASES SUPERFAMILY PROTEIN"/>
    <property type="match status" value="1"/>
</dbReference>
<dbReference type="EMBL" id="QYUP01000200">
    <property type="protein sequence ID" value="RJG08240.1"/>
    <property type="molecule type" value="Genomic_DNA"/>
</dbReference>
<dbReference type="InterPro" id="IPR000073">
    <property type="entry name" value="AB_hydrolase_1"/>
</dbReference>
<evidence type="ECO:0000313" key="3">
    <source>
        <dbReference type="EMBL" id="RJG08240.1"/>
    </source>
</evidence>
<dbReference type="PANTHER" id="PTHR47909:SF2">
    <property type="entry name" value="GPI INOSITOL-DEACYLASE"/>
    <property type="match status" value="1"/>
</dbReference>
<proteinExistence type="predicted"/>
<accession>A0A418X711</accession>
<keyword evidence="4" id="KW-1185">Reference proteome</keyword>
<evidence type="ECO:0000313" key="4">
    <source>
        <dbReference type="Proteomes" id="UP000284006"/>
    </source>
</evidence>
<evidence type="ECO:0000259" key="2">
    <source>
        <dbReference type="Pfam" id="PF00561"/>
    </source>
</evidence>
<name>A0A418X711_9BURK</name>
<feature type="transmembrane region" description="Helical" evidence="1">
    <location>
        <begin position="34"/>
        <end position="51"/>
    </location>
</feature>
<protein>
    <submittedName>
        <fullName evidence="3">Alpha/beta fold hydrolase</fullName>
    </submittedName>
</protein>
<dbReference type="Proteomes" id="UP000284006">
    <property type="component" value="Unassembled WGS sequence"/>
</dbReference>
<keyword evidence="1" id="KW-0812">Transmembrane</keyword>
<feature type="domain" description="AB hydrolase-1" evidence="2">
    <location>
        <begin position="112"/>
        <end position="221"/>
    </location>
</feature>
<dbReference type="OrthoDB" id="275181at2"/>
<evidence type="ECO:0000256" key="1">
    <source>
        <dbReference type="SAM" id="Phobius"/>
    </source>
</evidence>
<sequence length="312" mass="32786">MSVRLLLQLLVLVQAAAAGAIAWAAWRVFGLPPAAALALAAAAVVLVRLLISANNFMMSMRAASPTPGEFRLSAAARARLFGEEFRASMLQSSWIMPRARPCRRLFPGSPHPPVLLLHGYGCNSGYWAYLLPLLEAAQISHAALDLEPLGAPIDDYVPAVARAVDALCLDAGAPQVAIVAHSMGGLVARAYLRAYGAARVARVITLGTPHHGTSLAAMGPGANAGQMRRARQGEAPESDWLRRLAASETPATRALVTSIYTHHDNIIAPQTSSVLPGANNIAFGGVGHVALGSNPRILSCVLHELVRNSSGQ</sequence>
<reference evidence="3 4" key="1">
    <citation type="submission" date="2018-09" db="EMBL/GenBank/DDBJ databases">
        <authorList>
            <person name="Zhu H."/>
        </authorList>
    </citation>
    <scope>NUCLEOTIDE SEQUENCE [LARGE SCALE GENOMIC DNA]</scope>
    <source>
        <strain evidence="3 4">K1S02-61</strain>
    </source>
</reference>
<dbReference type="InterPro" id="IPR029058">
    <property type="entry name" value="AB_hydrolase_fold"/>
</dbReference>
<dbReference type="GO" id="GO:0016787">
    <property type="term" value="F:hydrolase activity"/>
    <property type="evidence" value="ECO:0007669"/>
    <property type="project" value="UniProtKB-KW"/>
</dbReference>
<organism evidence="3 4">
    <name type="scientific">Massilia cavernae</name>
    <dbReference type="NCBI Taxonomy" id="2320864"/>
    <lineage>
        <taxon>Bacteria</taxon>
        <taxon>Pseudomonadati</taxon>
        <taxon>Pseudomonadota</taxon>
        <taxon>Betaproteobacteria</taxon>
        <taxon>Burkholderiales</taxon>
        <taxon>Oxalobacteraceae</taxon>
        <taxon>Telluria group</taxon>
        <taxon>Massilia</taxon>
    </lineage>
</organism>
<dbReference type="Pfam" id="PF00561">
    <property type="entry name" value="Abhydrolase_1"/>
    <property type="match status" value="1"/>
</dbReference>
<dbReference type="RefSeq" id="WP_119813285.1">
    <property type="nucleotide sequence ID" value="NZ_QYUP01000200.1"/>
</dbReference>
<gene>
    <name evidence="3" type="ORF">D3872_24920</name>
</gene>